<dbReference type="Pfam" id="PF20434">
    <property type="entry name" value="BD-FAE"/>
    <property type="match status" value="1"/>
</dbReference>
<accession>A0ABM5NYN2</accession>
<dbReference type="RefSeq" id="WP_013238155.1">
    <property type="nucleotide sequence ID" value="NC_022592.1"/>
</dbReference>
<dbReference type="GO" id="GO:0016787">
    <property type="term" value="F:hydrolase activity"/>
    <property type="evidence" value="ECO:0007669"/>
    <property type="project" value="UniProtKB-KW"/>
</dbReference>
<dbReference type="EMBL" id="CP006763">
    <property type="protein sequence ID" value="AGY77799.1"/>
    <property type="molecule type" value="Genomic_DNA"/>
</dbReference>
<dbReference type="InterPro" id="IPR029058">
    <property type="entry name" value="AB_hydrolase_fold"/>
</dbReference>
<dbReference type="Gene3D" id="3.40.50.1820">
    <property type="entry name" value="alpha/beta hydrolase"/>
    <property type="match status" value="1"/>
</dbReference>
<name>A0ABM5NYN2_9CLOT</name>
<keyword evidence="3" id="KW-1185">Reference proteome</keyword>
<proteinExistence type="predicted"/>
<keyword evidence="2" id="KW-0378">Hydrolase</keyword>
<gene>
    <name evidence="2" type="ORF">CAETHG_3596</name>
</gene>
<organism evidence="2 3">
    <name type="scientific">Clostridium autoethanogenum DSM 10061</name>
    <dbReference type="NCBI Taxonomy" id="1341692"/>
    <lineage>
        <taxon>Bacteria</taxon>
        <taxon>Bacillati</taxon>
        <taxon>Bacillota</taxon>
        <taxon>Clostridia</taxon>
        <taxon>Eubacteriales</taxon>
        <taxon>Clostridiaceae</taxon>
        <taxon>Clostridium</taxon>
    </lineage>
</organism>
<evidence type="ECO:0000313" key="3">
    <source>
        <dbReference type="Proteomes" id="UP000017590"/>
    </source>
</evidence>
<dbReference type="Proteomes" id="UP000017590">
    <property type="component" value="Chromosome"/>
</dbReference>
<evidence type="ECO:0000259" key="1">
    <source>
        <dbReference type="Pfam" id="PF20434"/>
    </source>
</evidence>
<protein>
    <submittedName>
        <fullName evidence="2">Dienelactone hydrolase family protein</fullName>
    </submittedName>
</protein>
<feature type="domain" description="BD-FAE-like" evidence="1">
    <location>
        <begin position="40"/>
        <end position="215"/>
    </location>
</feature>
<reference evidence="3" key="1">
    <citation type="journal article" date="2014" name="Biotechnol. Biofuels">
        <title>Comparison of single-molecule sequencing and hybrid approaches for finishing the genome of Clostridium autoethanogenum and analysis of CRISPR systems in industrial relevant Clostridia.</title>
        <authorList>
            <person name="Brown S.D."/>
            <person name="Nagaraju S."/>
            <person name="Utturkar S."/>
            <person name="De Tissera S."/>
            <person name="Segovia S."/>
            <person name="Mitchell W."/>
            <person name="Land M.L."/>
            <person name="Dassanayake A."/>
            <person name="Kopke M."/>
        </authorList>
    </citation>
    <scope>NUCLEOTIDE SEQUENCE [LARGE SCALE GENOMIC DNA]</scope>
    <source>
        <strain evidence="3">DSM 10061</strain>
    </source>
</reference>
<sequence>MLSMEEILKKEVVYKIDNMENVNILKNLVYKTNGKKEFLMDMYTPFSNEKEEKLPVVILVHGEAKFVNFKDVGQYTSMGKLIAASGLNAVTFNHKVLSEGFSIKEINSDIDILIKYLVENNEKLNIDKDKIAIWCFSGGVPFGLYAGMHRYSNYVKCIIAYYGLTDFKHAGQLLGINISDEDEEVEKYSPIYLIDENSKKIPPLFIARAGLDNPILNESLDKFITKALVNNLTVDIYNHPTGGHAFDLFNDNDRTCEIISKSLDFLRKYLIV</sequence>
<dbReference type="InterPro" id="IPR049492">
    <property type="entry name" value="BD-FAE-like_dom"/>
</dbReference>
<dbReference type="SUPFAM" id="SSF53474">
    <property type="entry name" value="alpha/beta-Hydrolases"/>
    <property type="match status" value="1"/>
</dbReference>
<evidence type="ECO:0000313" key="2">
    <source>
        <dbReference type="EMBL" id="AGY77799.1"/>
    </source>
</evidence>